<reference evidence="3" key="1">
    <citation type="journal article" date="2012" name="J. Microbiol. Biotechnol.">
        <title>Ramlibacter ginsenosidimutans sp. nov., with ginsenoside-converting activity.</title>
        <authorList>
            <person name="Wang L."/>
            <person name="An D.S."/>
            <person name="Kim S.G."/>
            <person name="Jin F.X."/>
            <person name="Kim S.C."/>
            <person name="Lee S.T."/>
            <person name="Im W.T."/>
        </authorList>
    </citation>
    <scope>NUCLEOTIDE SEQUENCE</scope>
    <source>
        <strain evidence="3">KACC 17527</strain>
    </source>
</reference>
<dbReference type="PANTHER" id="PTHR38593">
    <property type="entry name" value="BLR2558 PROTEIN"/>
    <property type="match status" value="1"/>
</dbReference>
<protein>
    <submittedName>
        <fullName evidence="3">DUF4142 domain-containing protein</fullName>
    </submittedName>
</protein>
<feature type="chain" id="PRO_5037988988" evidence="1">
    <location>
        <begin position="21"/>
        <end position="180"/>
    </location>
</feature>
<name>A0A934WL29_9BURK</name>
<evidence type="ECO:0000256" key="1">
    <source>
        <dbReference type="SAM" id="SignalP"/>
    </source>
</evidence>
<evidence type="ECO:0000313" key="3">
    <source>
        <dbReference type="EMBL" id="MBK6005136.1"/>
    </source>
</evidence>
<evidence type="ECO:0000259" key="2">
    <source>
        <dbReference type="Pfam" id="PF13628"/>
    </source>
</evidence>
<dbReference type="Proteomes" id="UP000630528">
    <property type="component" value="Unassembled WGS sequence"/>
</dbReference>
<keyword evidence="1" id="KW-0732">Signal</keyword>
<dbReference type="RefSeq" id="WP_201166489.1">
    <property type="nucleotide sequence ID" value="NZ_JAEPWM010000001.1"/>
</dbReference>
<proteinExistence type="predicted"/>
<dbReference type="PANTHER" id="PTHR38593:SF1">
    <property type="entry name" value="BLR2558 PROTEIN"/>
    <property type="match status" value="1"/>
</dbReference>
<dbReference type="InterPro" id="IPR012347">
    <property type="entry name" value="Ferritin-like"/>
</dbReference>
<accession>A0A934WL29</accession>
<reference evidence="3" key="2">
    <citation type="submission" date="2021-01" db="EMBL/GenBank/DDBJ databases">
        <authorList>
            <person name="Kang M."/>
        </authorList>
    </citation>
    <scope>NUCLEOTIDE SEQUENCE</scope>
    <source>
        <strain evidence="3">KACC 17527</strain>
    </source>
</reference>
<organism evidence="3 4">
    <name type="scientific">Ramlibacter ginsenosidimutans</name>
    <dbReference type="NCBI Taxonomy" id="502333"/>
    <lineage>
        <taxon>Bacteria</taxon>
        <taxon>Pseudomonadati</taxon>
        <taxon>Pseudomonadota</taxon>
        <taxon>Betaproteobacteria</taxon>
        <taxon>Burkholderiales</taxon>
        <taxon>Comamonadaceae</taxon>
        <taxon>Ramlibacter</taxon>
    </lineage>
</organism>
<keyword evidence="4" id="KW-1185">Reference proteome</keyword>
<dbReference type="InterPro" id="IPR025419">
    <property type="entry name" value="DUF4142"/>
</dbReference>
<dbReference type="Gene3D" id="1.20.1260.10">
    <property type="match status" value="1"/>
</dbReference>
<evidence type="ECO:0000313" key="4">
    <source>
        <dbReference type="Proteomes" id="UP000630528"/>
    </source>
</evidence>
<gene>
    <name evidence="3" type="ORF">JJB11_03445</name>
</gene>
<dbReference type="AlphaFoldDB" id="A0A934WL29"/>
<comment type="caution">
    <text evidence="3">The sequence shown here is derived from an EMBL/GenBank/DDBJ whole genome shotgun (WGS) entry which is preliminary data.</text>
</comment>
<sequence>MARLLLIASWLLCSATLAQAGAHAHHHGHQRASVADWQFMRRAAAADQAVIAVGALAQKHAAQADVRELATTLVLQDKLVERRLSLLSLYTQVPLPREPDEEDAKAIAALRPLAGEAFDRRWLQEEAVLQGRLVDLLRKEAASGAADPALRSFAREFLPKLQAELHAAAQLQGGLPAAAL</sequence>
<dbReference type="Pfam" id="PF13628">
    <property type="entry name" value="DUF4142"/>
    <property type="match status" value="1"/>
</dbReference>
<feature type="domain" description="DUF4142" evidence="2">
    <location>
        <begin position="36"/>
        <end position="171"/>
    </location>
</feature>
<feature type="signal peptide" evidence="1">
    <location>
        <begin position="1"/>
        <end position="20"/>
    </location>
</feature>
<dbReference type="EMBL" id="JAEPWM010000001">
    <property type="protein sequence ID" value="MBK6005136.1"/>
    <property type="molecule type" value="Genomic_DNA"/>
</dbReference>